<protein>
    <recommendedName>
        <fullName evidence="3">Amidohydrolase-related domain-containing protein</fullName>
    </recommendedName>
</protein>
<dbReference type="RefSeq" id="XP_031012579.1">
    <property type="nucleotide sequence ID" value="XM_031163322.1"/>
</dbReference>
<dbReference type="Gene3D" id="3.20.20.140">
    <property type="entry name" value="Metal-dependent hydrolases"/>
    <property type="match status" value="1"/>
</dbReference>
<dbReference type="InterPro" id="IPR050287">
    <property type="entry name" value="MTA/SAH_deaminase"/>
</dbReference>
<gene>
    <name evidence="4" type="ORF">FIESC28_09185</name>
</gene>
<keyword evidence="5" id="KW-1185">Reference proteome</keyword>
<dbReference type="GeneID" id="41998618"/>
<dbReference type="InterPro" id="IPR011059">
    <property type="entry name" value="Metal-dep_hydrolase_composite"/>
</dbReference>
<evidence type="ECO:0000259" key="3">
    <source>
        <dbReference type="Pfam" id="PF01979"/>
    </source>
</evidence>
<feature type="domain" description="Amidohydrolase-related" evidence="3">
    <location>
        <begin position="133"/>
        <end position="499"/>
    </location>
</feature>
<dbReference type="PANTHER" id="PTHR43794">
    <property type="entry name" value="AMINOHYDROLASE SSNA-RELATED"/>
    <property type="match status" value="1"/>
</dbReference>
<dbReference type="OrthoDB" id="194468at2759"/>
<dbReference type="GO" id="GO:0016810">
    <property type="term" value="F:hydrolase activity, acting on carbon-nitrogen (but not peptide) bonds"/>
    <property type="evidence" value="ECO:0007669"/>
    <property type="project" value="InterPro"/>
</dbReference>
<organism evidence="4 5">
    <name type="scientific">Fusarium coffeatum</name>
    <dbReference type="NCBI Taxonomy" id="231269"/>
    <lineage>
        <taxon>Eukaryota</taxon>
        <taxon>Fungi</taxon>
        <taxon>Dikarya</taxon>
        <taxon>Ascomycota</taxon>
        <taxon>Pezizomycotina</taxon>
        <taxon>Sordariomycetes</taxon>
        <taxon>Hypocreomycetidae</taxon>
        <taxon>Hypocreales</taxon>
        <taxon>Nectriaceae</taxon>
        <taxon>Fusarium</taxon>
        <taxon>Fusarium incarnatum-equiseti species complex</taxon>
    </lineage>
</organism>
<reference evidence="4 5" key="1">
    <citation type="submission" date="2018-06" db="EMBL/GenBank/DDBJ databases">
        <title>Fusarium incarnatum-equiseti species complex species 28.</title>
        <authorList>
            <person name="Gardiner D.M."/>
        </authorList>
    </citation>
    <scope>NUCLEOTIDE SEQUENCE [LARGE SCALE GENOMIC DNA]</scope>
    <source>
        <strain evidence="4 5">FIESC_28</strain>
    </source>
</reference>
<dbReference type="SUPFAM" id="SSF51556">
    <property type="entry name" value="Metallo-dependent hydrolases"/>
    <property type="match status" value="1"/>
</dbReference>
<proteinExistence type="predicted"/>
<feature type="region of interest" description="Disordered" evidence="2">
    <location>
        <begin position="1"/>
        <end position="20"/>
    </location>
</feature>
<dbReference type="InterPro" id="IPR032466">
    <property type="entry name" value="Metal_Hydrolase"/>
</dbReference>
<evidence type="ECO:0000256" key="2">
    <source>
        <dbReference type="SAM" id="MobiDB-lite"/>
    </source>
</evidence>
<sequence length="570" mass="62482">MCCGSSSSSSQTSSKVKRRNVSQLSFTPYEKTTEGPAPVMYTAEKYEDLKKAREAANRRWAPIYDGSAMQASVNGTSARRLLLRGGTVLIHDESDNVEALQRDILIENNRIVKVASNIDNVAGAEVIECDYKIISPGFIDTHHHLWQTQLKGRHANQLLLDYMPSGAVQASNYTREDLYWGQLGGCFEAINAGTTTVVDHSHVNTFEGAASTAISATVSSGLRSVYGYCPTIRVGSWSPFEMNSELIASWTLQEIQDLGTKAPFGDGRVTMGLAFDLWFLPEQVVQDIFQRARDVGMELATTHAVRNHQMNMNDVIQQVKNQGLLDHRMIVSHANGYPAESIKAIADTGAHISSTPSTEMQMGLGDPMCLSSDYPTAQAQSSLGIDCHSNQASSIVYEMRLALQAARAKHNQRLIDQEVAPGHISNTVQDAFNLGTIQGARAIGRQDELGSIMEGKLADLVIFDANTPELLCAAEQDPVAAIVLHSSISNVDTVIIDGIVRKRGGKLVDVKVEEKMGDIAGQEYLGWGDVAKAMRKSRLEILEREKKQSFKELKHGVMKTLQVDESKLRD</sequence>
<dbReference type="InterPro" id="IPR006680">
    <property type="entry name" value="Amidohydro-rel"/>
</dbReference>
<dbReference type="Proteomes" id="UP000253153">
    <property type="component" value="Unassembled WGS sequence"/>
</dbReference>
<dbReference type="PANTHER" id="PTHR43794:SF11">
    <property type="entry name" value="AMIDOHYDROLASE-RELATED DOMAIN-CONTAINING PROTEIN"/>
    <property type="match status" value="1"/>
</dbReference>
<evidence type="ECO:0000313" key="4">
    <source>
        <dbReference type="EMBL" id="RBR11040.1"/>
    </source>
</evidence>
<dbReference type="EMBL" id="QKXC01000225">
    <property type="protein sequence ID" value="RBR11040.1"/>
    <property type="molecule type" value="Genomic_DNA"/>
</dbReference>
<evidence type="ECO:0000256" key="1">
    <source>
        <dbReference type="ARBA" id="ARBA00022801"/>
    </source>
</evidence>
<keyword evidence="1" id="KW-0378">Hydrolase</keyword>
<feature type="compositionally biased region" description="Low complexity" evidence="2">
    <location>
        <begin position="1"/>
        <end position="14"/>
    </location>
</feature>
<comment type="caution">
    <text evidence="4">The sequence shown here is derived from an EMBL/GenBank/DDBJ whole genome shotgun (WGS) entry which is preliminary data.</text>
</comment>
<dbReference type="SUPFAM" id="SSF51338">
    <property type="entry name" value="Composite domain of metallo-dependent hydrolases"/>
    <property type="match status" value="1"/>
</dbReference>
<dbReference type="AlphaFoldDB" id="A0A366R457"/>
<accession>A0A366R457</accession>
<dbReference type="Pfam" id="PF01979">
    <property type="entry name" value="Amidohydro_1"/>
    <property type="match status" value="1"/>
</dbReference>
<evidence type="ECO:0000313" key="5">
    <source>
        <dbReference type="Proteomes" id="UP000253153"/>
    </source>
</evidence>
<name>A0A366R457_9HYPO</name>
<dbReference type="Gene3D" id="2.30.40.10">
    <property type="entry name" value="Urease, subunit C, domain 1"/>
    <property type="match status" value="1"/>
</dbReference>